<reference evidence="1" key="1">
    <citation type="submission" date="2021-03" db="EMBL/GenBank/DDBJ databases">
        <title>Draft genome sequence of rust myrtle Austropuccinia psidii MF-1, a brazilian biotype.</title>
        <authorList>
            <person name="Quecine M.C."/>
            <person name="Pachon D.M.R."/>
            <person name="Bonatelli M.L."/>
            <person name="Correr F.H."/>
            <person name="Franceschini L.M."/>
            <person name="Leite T.F."/>
            <person name="Margarido G.R.A."/>
            <person name="Almeida C.A."/>
            <person name="Ferrarezi J.A."/>
            <person name="Labate C.A."/>
        </authorList>
    </citation>
    <scope>NUCLEOTIDE SEQUENCE</scope>
    <source>
        <strain evidence="1">MF-1</strain>
    </source>
</reference>
<dbReference type="InterPro" id="IPR043128">
    <property type="entry name" value="Rev_trsase/Diguanyl_cyclase"/>
</dbReference>
<evidence type="ECO:0000313" key="2">
    <source>
        <dbReference type="Proteomes" id="UP000765509"/>
    </source>
</evidence>
<proteinExistence type="predicted"/>
<gene>
    <name evidence="1" type="ORF">O181_064429</name>
</gene>
<name>A0A9Q3EP31_9BASI</name>
<dbReference type="Proteomes" id="UP000765509">
    <property type="component" value="Unassembled WGS sequence"/>
</dbReference>
<protein>
    <submittedName>
        <fullName evidence="1">Uncharacterized protein</fullName>
    </submittedName>
</protein>
<dbReference type="SUPFAM" id="SSF56672">
    <property type="entry name" value="DNA/RNA polymerases"/>
    <property type="match status" value="1"/>
</dbReference>
<evidence type="ECO:0000313" key="1">
    <source>
        <dbReference type="EMBL" id="MBW0524714.1"/>
    </source>
</evidence>
<comment type="caution">
    <text evidence="1">The sequence shown here is derived from an EMBL/GenBank/DDBJ whole genome shotgun (WGS) entry which is preliminary data.</text>
</comment>
<dbReference type="AlphaFoldDB" id="A0A9Q3EP31"/>
<dbReference type="Gene3D" id="3.10.10.10">
    <property type="entry name" value="HIV Type 1 Reverse Transcriptase, subunit A, domain 1"/>
    <property type="match status" value="1"/>
</dbReference>
<dbReference type="EMBL" id="AVOT02031240">
    <property type="protein sequence ID" value="MBW0524714.1"/>
    <property type="molecule type" value="Genomic_DNA"/>
</dbReference>
<sequence>MDLGVLRKVRHSEQVEVTTPVIIAWHNGKSRMVGDFRALNTYIIPDRYPIHRIHETFTQLSQDNLITSVDALKDFHQKLLTDSSRKLIRMIVYCGIL</sequence>
<keyword evidence="2" id="KW-1185">Reference proteome</keyword>
<accession>A0A9Q3EP31</accession>
<organism evidence="1 2">
    <name type="scientific">Austropuccinia psidii MF-1</name>
    <dbReference type="NCBI Taxonomy" id="1389203"/>
    <lineage>
        <taxon>Eukaryota</taxon>
        <taxon>Fungi</taxon>
        <taxon>Dikarya</taxon>
        <taxon>Basidiomycota</taxon>
        <taxon>Pucciniomycotina</taxon>
        <taxon>Pucciniomycetes</taxon>
        <taxon>Pucciniales</taxon>
        <taxon>Sphaerophragmiaceae</taxon>
        <taxon>Austropuccinia</taxon>
    </lineage>
</organism>
<dbReference type="Gene3D" id="3.30.70.270">
    <property type="match status" value="1"/>
</dbReference>
<dbReference type="InterPro" id="IPR043502">
    <property type="entry name" value="DNA/RNA_pol_sf"/>
</dbReference>
<dbReference type="OrthoDB" id="4358334at2759"/>